<dbReference type="PANTHER" id="PTHR12149:SF8">
    <property type="entry name" value="PROTEIN-RIBULOSAMINE 3-KINASE"/>
    <property type="match status" value="1"/>
</dbReference>
<protein>
    <submittedName>
        <fullName evidence="2">Fructosamine kinase</fullName>
    </submittedName>
</protein>
<dbReference type="PIRSF" id="PIRSF006221">
    <property type="entry name" value="Ketosamine-3-kinase"/>
    <property type="match status" value="1"/>
</dbReference>
<dbReference type="InterPro" id="IPR016477">
    <property type="entry name" value="Fructo-/Ketosamine-3-kinase"/>
</dbReference>
<dbReference type="SUPFAM" id="SSF56112">
    <property type="entry name" value="Protein kinase-like (PK-like)"/>
    <property type="match status" value="1"/>
</dbReference>
<dbReference type="Gene3D" id="1.10.510.10">
    <property type="entry name" value="Transferase(Phosphotransferase) domain 1"/>
    <property type="match status" value="1"/>
</dbReference>
<proteinExistence type="inferred from homology"/>
<dbReference type="Gene3D" id="1.20.1270.240">
    <property type="match status" value="1"/>
</dbReference>
<evidence type="ECO:0000313" key="3">
    <source>
        <dbReference type="Proteomes" id="UP000316806"/>
    </source>
</evidence>
<dbReference type="GO" id="GO:0016301">
    <property type="term" value="F:kinase activity"/>
    <property type="evidence" value="ECO:0007669"/>
    <property type="project" value="UniProtKB-UniRule"/>
</dbReference>
<dbReference type="PANTHER" id="PTHR12149">
    <property type="entry name" value="FRUCTOSAMINE 3 KINASE-RELATED PROTEIN"/>
    <property type="match status" value="1"/>
</dbReference>
<accession>A0A516R240</accession>
<comment type="similarity">
    <text evidence="1">Belongs to the fructosamine kinase family.</text>
</comment>
<dbReference type="Proteomes" id="UP000316806">
    <property type="component" value="Chromosome"/>
</dbReference>
<dbReference type="AlphaFoldDB" id="A0A516R240"/>
<keyword evidence="1" id="KW-0808">Transferase</keyword>
<dbReference type="RefSeq" id="WP_144001301.1">
    <property type="nucleotide sequence ID" value="NZ_CP040916.1"/>
</dbReference>
<dbReference type="Gene3D" id="3.30.200.20">
    <property type="entry name" value="Phosphorylase Kinase, domain 1"/>
    <property type="match status" value="1"/>
</dbReference>
<organism evidence="2 3">
    <name type="scientific">Streptomyces spectabilis</name>
    <dbReference type="NCBI Taxonomy" id="68270"/>
    <lineage>
        <taxon>Bacteria</taxon>
        <taxon>Bacillati</taxon>
        <taxon>Actinomycetota</taxon>
        <taxon>Actinomycetes</taxon>
        <taxon>Kitasatosporales</taxon>
        <taxon>Streptomycetaceae</taxon>
        <taxon>Streptomyces</taxon>
    </lineage>
</organism>
<reference evidence="2 3" key="1">
    <citation type="journal article" date="2019" name="J. Ind. Microbiol. Biotechnol.">
        <title>The complete genomic sequence of Streptomyces spectabilis NRRL-2792 and identification of secondary metabolite biosynthetic gene clusters.</title>
        <authorList>
            <person name="Sinha A."/>
            <person name="Phillips-Salemka S."/>
            <person name="Niraula T.A."/>
            <person name="Short K.A."/>
            <person name="Niraula N.P."/>
        </authorList>
    </citation>
    <scope>NUCLEOTIDE SEQUENCE [LARGE SCALE GENOMIC DNA]</scope>
    <source>
        <strain evidence="2 3">NRRL 2792</strain>
    </source>
</reference>
<evidence type="ECO:0000313" key="2">
    <source>
        <dbReference type="EMBL" id="QDQ09725.1"/>
    </source>
</evidence>
<evidence type="ECO:0000256" key="1">
    <source>
        <dbReference type="PIRNR" id="PIRNR006221"/>
    </source>
</evidence>
<sequence>MSSTRPASGHGPGAAAARLTGLAATAERPLSGALTEVVLDGGRVVVVKHADAPGAVRAEAAGLRWLAATGTVRIPTVHGHDGRWLVIDRVPPGRGSADAAARFGRDLAALHAAGAPAFGAPPPAGPEEAYIGLAPMRNVPGDDWPSWYAAHRVLPYLRRAVDDGTVRPAEAAVIERVCERLPALAGPAEPPARLHGDLWNGNVLWGADGHVRLIDPAAHGGHRETDLAMLDLFGCPHLERILDGYRRAAPLADGWRDRVGLHQLFPLLVHAVLFGRGYADQALAVARSALTR</sequence>
<dbReference type="EMBL" id="CP040916">
    <property type="protein sequence ID" value="QDQ09725.1"/>
    <property type="molecule type" value="Genomic_DNA"/>
</dbReference>
<dbReference type="Pfam" id="PF03881">
    <property type="entry name" value="Fructosamin_kin"/>
    <property type="match status" value="1"/>
</dbReference>
<gene>
    <name evidence="2" type="ORF">FH965_03420</name>
</gene>
<name>A0A516R240_STRST</name>
<dbReference type="InterPro" id="IPR011009">
    <property type="entry name" value="Kinase-like_dom_sf"/>
</dbReference>
<keyword evidence="1 2" id="KW-0418">Kinase</keyword>